<keyword evidence="3" id="KW-1185">Reference proteome</keyword>
<accession>A0A848MJW8</accession>
<dbReference type="SUPFAM" id="SSF53790">
    <property type="entry name" value="Tetrapyrrole methylase"/>
    <property type="match status" value="1"/>
</dbReference>
<name>A0A848MJW8_9GAMM</name>
<gene>
    <name evidence="2" type="ORF">GW590_11185</name>
</gene>
<dbReference type="AlphaFoldDB" id="A0A848MJW8"/>
<comment type="caution">
    <text evidence="2">The sequence shown here is derived from an EMBL/GenBank/DDBJ whole genome shotgun (WGS) entry which is preliminary data.</text>
</comment>
<dbReference type="Pfam" id="PF00590">
    <property type="entry name" value="TP_methylase"/>
    <property type="match status" value="1"/>
</dbReference>
<protein>
    <recommendedName>
        <fullName evidence="1">Tetrapyrrole methylase domain-containing protein</fullName>
    </recommendedName>
</protein>
<evidence type="ECO:0000313" key="2">
    <source>
        <dbReference type="EMBL" id="NMP27429.1"/>
    </source>
</evidence>
<dbReference type="InterPro" id="IPR035996">
    <property type="entry name" value="4pyrrol_Methylase_sf"/>
</dbReference>
<evidence type="ECO:0000313" key="3">
    <source>
        <dbReference type="Proteomes" id="UP000585363"/>
    </source>
</evidence>
<dbReference type="Proteomes" id="UP000585363">
    <property type="component" value="Unassembled WGS sequence"/>
</dbReference>
<dbReference type="RefSeq" id="WP_169403139.1">
    <property type="nucleotide sequence ID" value="NZ_JAADJU010000005.1"/>
</dbReference>
<dbReference type="InterPro" id="IPR014777">
    <property type="entry name" value="4pyrrole_Mease_sub1"/>
</dbReference>
<sequence length="260" mass="29627">MNKLSVIGSGMLGVNQITRHGFSVIHTASKVFWIGEIAGLEHYLSDASIAHHNLSYLYEEGKRDTDNYIRIIAYLIREVNDCEHLCLVVPGHPQIGVTIVQQLQQLSQSGGFELFCFPGISSFDAMINDIWLDPLEEGASLLDANRLIIYDYMMEPCINYFIYHVCSIGNIKTDYLIPQKSNKVSYLKSKLLKHYQRTQQIFLFSAATCDEEAPDKIEGTLSQLEDLLAHVTYRHSLYIPASLPNKMRVNYEFLKEINIT</sequence>
<reference evidence="2 3" key="1">
    <citation type="submission" date="2020-01" db="EMBL/GenBank/DDBJ databases">
        <authorList>
            <person name="Lee S.D."/>
        </authorList>
    </citation>
    <scope>NUCLEOTIDE SEQUENCE [LARGE SCALE GENOMIC DNA]</scope>
    <source>
        <strain evidence="2 3">SAP-1</strain>
    </source>
</reference>
<dbReference type="InterPro" id="IPR000878">
    <property type="entry name" value="4pyrrol_Mease"/>
</dbReference>
<dbReference type="GO" id="GO:0008168">
    <property type="term" value="F:methyltransferase activity"/>
    <property type="evidence" value="ECO:0007669"/>
    <property type="project" value="InterPro"/>
</dbReference>
<reference evidence="2 3" key="2">
    <citation type="submission" date="2020-06" db="EMBL/GenBank/DDBJ databases">
        <title>Polyphasic characterization of a Rahnella strain isolated from tree sap.</title>
        <authorList>
            <person name="Kim I.S."/>
        </authorList>
    </citation>
    <scope>NUCLEOTIDE SEQUENCE [LARGE SCALE GENOMIC DNA]</scope>
    <source>
        <strain evidence="2 3">SAP-1</strain>
    </source>
</reference>
<dbReference type="EMBL" id="JAADJU010000005">
    <property type="protein sequence ID" value="NMP27429.1"/>
    <property type="molecule type" value="Genomic_DNA"/>
</dbReference>
<dbReference type="Gene3D" id="3.40.1010.10">
    <property type="entry name" value="Cobalt-precorrin-4 Transmethylase, Domain 1"/>
    <property type="match status" value="1"/>
</dbReference>
<proteinExistence type="predicted"/>
<organism evidence="2 3">
    <name type="scientific">Rouxiella aceris</name>
    <dbReference type="NCBI Taxonomy" id="2703884"/>
    <lineage>
        <taxon>Bacteria</taxon>
        <taxon>Pseudomonadati</taxon>
        <taxon>Pseudomonadota</taxon>
        <taxon>Gammaproteobacteria</taxon>
        <taxon>Enterobacterales</taxon>
        <taxon>Yersiniaceae</taxon>
        <taxon>Rouxiella</taxon>
    </lineage>
</organism>
<feature type="domain" description="Tetrapyrrole methylase" evidence="1">
    <location>
        <begin position="3"/>
        <end position="223"/>
    </location>
</feature>
<evidence type="ECO:0000259" key="1">
    <source>
        <dbReference type="Pfam" id="PF00590"/>
    </source>
</evidence>